<evidence type="ECO:0000313" key="2">
    <source>
        <dbReference type="Proteomes" id="UP000244925"/>
    </source>
</evidence>
<sequence length="202" mass="23018">MDMTFTLLKTRFFLNLEDGNETDMKAHYEDMRSIIVSFVHSSLNWREIHTGLTMFISEVSHIIGDTIGKKLRGYAARILEIAKGLLRQLELLVENGVTVSCETGEPKCEESPKVEKKVKLSSKYTAVCEIINMVISMKMINGGNITSNEIITRVHRLFGLDYSSDKYYKTRGEIIRRCPEDGDRAYFLMSAVRTLNSEYANA</sequence>
<name>A0A2V1IVJ2_9BACT</name>
<dbReference type="EMBL" id="PUBV01000024">
    <property type="protein sequence ID" value="PWB06449.1"/>
    <property type="molecule type" value="Genomic_DNA"/>
</dbReference>
<proteinExistence type="predicted"/>
<protein>
    <recommendedName>
        <fullName evidence="3">RteC protein</fullName>
    </recommendedName>
</protein>
<reference evidence="2" key="1">
    <citation type="submission" date="2018-02" db="EMBL/GenBank/DDBJ databases">
        <authorList>
            <person name="Clavel T."/>
            <person name="Strowig T."/>
        </authorList>
    </citation>
    <scope>NUCLEOTIDE SEQUENCE [LARGE SCALE GENOMIC DNA]</scope>
    <source>
        <strain evidence="2">DSM 100764</strain>
    </source>
</reference>
<organism evidence="1 2">
    <name type="scientific">Paramuribaculum intestinale</name>
    <dbReference type="NCBI Taxonomy" id="2094151"/>
    <lineage>
        <taxon>Bacteria</taxon>
        <taxon>Pseudomonadati</taxon>
        <taxon>Bacteroidota</taxon>
        <taxon>Bacteroidia</taxon>
        <taxon>Bacteroidales</taxon>
        <taxon>Muribaculaceae</taxon>
        <taxon>Paramuribaculum</taxon>
    </lineage>
</organism>
<accession>A0A2V1IVJ2</accession>
<keyword evidence="2" id="KW-1185">Reference proteome</keyword>
<dbReference type="AlphaFoldDB" id="A0A2V1IVJ2"/>
<comment type="caution">
    <text evidence="1">The sequence shown here is derived from an EMBL/GenBank/DDBJ whole genome shotgun (WGS) entry which is preliminary data.</text>
</comment>
<gene>
    <name evidence="1" type="ORF">C5O25_10175</name>
</gene>
<dbReference type="Proteomes" id="UP000244925">
    <property type="component" value="Unassembled WGS sequence"/>
</dbReference>
<evidence type="ECO:0000313" key="1">
    <source>
        <dbReference type="EMBL" id="PWB06449.1"/>
    </source>
</evidence>
<evidence type="ECO:0008006" key="3">
    <source>
        <dbReference type="Google" id="ProtNLM"/>
    </source>
</evidence>
<dbReference type="RefSeq" id="WP_107036637.1">
    <property type="nucleotide sequence ID" value="NZ_CP098825.1"/>
</dbReference>
<dbReference type="GeneID" id="93423605"/>